<dbReference type="Gene3D" id="3.40.50.300">
    <property type="entry name" value="P-loop containing nucleotide triphosphate hydrolases"/>
    <property type="match status" value="1"/>
</dbReference>
<dbReference type="Gene3D" id="3.90.1200.10">
    <property type="match status" value="1"/>
</dbReference>
<dbReference type="EMBL" id="FODT01000002">
    <property type="protein sequence ID" value="SEO35587.1"/>
    <property type="molecule type" value="Genomic_DNA"/>
</dbReference>
<dbReference type="Proteomes" id="UP000199615">
    <property type="component" value="Unassembled WGS sequence"/>
</dbReference>
<gene>
    <name evidence="2" type="ORF">SAMN05444123_102363</name>
</gene>
<accession>A0A1H8P191</accession>
<name>A0A1H8P191_9BRAD</name>
<dbReference type="PANTHER" id="PTHR43883">
    <property type="entry name" value="SLR0207 PROTEIN"/>
    <property type="match status" value="1"/>
</dbReference>
<dbReference type="InterPro" id="IPR027417">
    <property type="entry name" value="P-loop_NTPase"/>
</dbReference>
<keyword evidence="3" id="KW-1185">Reference proteome</keyword>
<reference evidence="3" key="1">
    <citation type="submission" date="2016-10" db="EMBL/GenBank/DDBJ databases">
        <authorList>
            <person name="Varghese N."/>
            <person name="Submissions S."/>
        </authorList>
    </citation>
    <scope>NUCLEOTIDE SEQUENCE [LARGE SCALE GENOMIC DNA]</scope>
    <source>
        <strain evidence="3">DSM 123</strain>
    </source>
</reference>
<protein>
    <recommendedName>
        <fullName evidence="1">Aminoglycoside phosphotransferase domain-containing protein</fullName>
    </recommendedName>
</protein>
<sequence length="521" mass="55977">MAEPITASDRARQEEVFRFVADPATHGGAPVTQIDTHGAAVFLTGDRVLKIKRAVRFPFLDYSTLVQRKAACEQELQVNRRFAPQIYRQVLPITRAADGTLRIGGDGEPIEWAVEMQRFDERRTIDHLAAAGPLDPALVVAIADVIAASHRAAPEAAAAPWIASIVPIIADNAAAFEAGGFPADAVAALDRATRAEFERTRGLLEWRGGQSFVRWCHGDLHLANIVLIDDAPVLFDAIEFDPAFASVDVLYDLAFALMDFIHYGRCEAAADLLNRYLAVTRAPNGDALGLLPLLLSLRAAIRAKVMLARPAGDAVTKRSHRQTAEAYFVLAARLIAPPPPRLIAVGGLSGTGKSVLARALAGHISPLPGAVVLRSDVARKRLFGVDETERLPDTAYSAEVTAQVYRNLGERAGHILKQGHSVIVDAVFSKGEERQAIEAIAAQTRSAFAGLFLVADLKTRLDRVGHRVGDASDATPEIVRQQQDYEQGEIGWAAIDASGGPGQTLARAVTALKLDVQACST</sequence>
<dbReference type="AlphaFoldDB" id="A0A1H8P191"/>
<dbReference type="OrthoDB" id="9810277at2"/>
<proteinExistence type="predicted"/>
<evidence type="ECO:0000313" key="2">
    <source>
        <dbReference type="EMBL" id="SEO35587.1"/>
    </source>
</evidence>
<dbReference type="InterPro" id="IPR002575">
    <property type="entry name" value="Aminoglycoside_PTrfase"/>
</dbReference>
<organism evidence="2 3">
    <name type="scientific">Rhodopseudomonas pseudopalustris</name>
    <dbReference type="NCBI Taxonomy" id="1513892"/>
    <lineage>
        <taxon>Bacteria</taxon>
        <taxon>Pseudomonadati</taxon>
        <taxon>Pseudomonadota</taxon>
        <taxon>Alphaproteobacteria</taxon>
        <taxon>Hyphomicrobiales</taxon>
        <taxon>Nitrobacteraceae</taxon>
        <taxon>Rhodopseudomonas</taxon>
    </lineage>
</organism>
<dbReference type="InterPro" id="IPR011009">
    <property type="entry name" value="Kinase-like_dom_sf"/>
</dbReference>
<dbReference type="Pfam" id="PF01636">
    <property type="entry name" value="APH"/>
    <property type="match status" value="1"/>
</dbReference>
<evidence type="ECO:0000259" key="1">
    <source>
        <dbReference type="Pfam" id="PF01636"/>
    </source>
</evidence>
<evidence type="ECO:0000313" key="3">
    <source>
        <dbReference type="Proteomes" id="UP000199615"/>
    </source>
</evidence>
<dbReference type="PANTHER" id="PTHR43883:SF1">
    <property type="entry name" value="GLUCONOKINASE"/>
    <property type="match status" value="1"/>
</dbReference>
<dbReference type="RefSeq" id="WP_092682194.1">
    <property type="nucleotide sequence ID" value="NZ_FODT01000002.1"/>
</dbReference>
<dbReference type="Pfam" id="PF13671">
    <property type="entry name" value="AAA_33"/>
    <property type="match status" value="1"/>
</dbReference>
<feature type="domain" description="Aminoglycoside phosphotransferase" evidence="1">
    <location>
        <begin position="67"/>
        <end position="278"/>
    </location>
</feature>
<dbReference type="SUPFAM" id="SSF52540">
    <property type="entry name" value="P-loop containing nucleoside triphosphate hydrolases"/>
    <property type="match status" value="1"/>
</dbReference>
<dbReference type="InterPro" id="IPR052732">
    <property type="entry name" value="Cell-binding_unc_protein"/>
</dbReference>
<dbReference type="SUPFAM" id="SSF56112">
    <property type="entry name" value="Protein kinase-like (PK-like)"/>
    <property type="match status" value="1"/>
</dbReference>